<keyword evidence="2 8" id="KW-0489">Methyltransferase</keyword>
<dbReference type="NCBIfam" id="TIGR03534">
    <property type="entry name" value="RF_mod_PrmC"/>
    <property type="match status" value="1"/>
</dbReference>
<keyword evidence="4" id="KW-0949">S-adenosyl-L-methionine</keyword>
<dbReference type="Pfam" id="PF17827">
    <property type="entry name" value="PrmC_N"/>
    <property type="match status" value="1"/>
</dbReference>
<dbReference type="EMBL" id="JAATJN010000001">
    <property type="protein sequence ID" value="NJC57728.1"/>
    <property type="molecule type" value="Genomic_DNA"/>
</dbReference>
<dbReference type="PANTHER" id="PTHR18895:SF74">
    <property type="entry name" value="MTRF1L RELEASE FACTOR GLUTAMINE METHYLTRANSFERASE"/>
    <property type="match status" value="1"/>
</dbReference>
<dbReference type="GO" id="GO:0003676">
    <property type="term" value="F:nucleic acid binding"/>
    <property type="evidence" value="ECO:0007669"/>
    <property type="project" value="InterPro"/>
</dbReference>
<dbReference type="RefSeq" id="WP_342449075.1">
    <property type="nucleotide sequence ID" value="NZ_BAAAPQ010000040.1"/>
</dbReference>
<dbReference type="Proteomes" id="UP000576792">
    <property type="component" value="Unassembled WGS sequence"/>
</dbReference>
<dbReference type="Gene3D" id="1.10.8.10">
    <property type="entry name" value="DNA helicase RuvA subunit, C-terminal domain"/>
    <property type="match status" value="1"/>
</dbReference>
<accession>A0A846S402</accession>
<evidence type="ECO:0000256" key="2">
    <source>
        <dbReference type="ARBA" id="ARBA00022603"/>
    </source>
</evidence>
<dbReference type="InterPro" id="IPR004556">
    <property type="entry name" value="HemK-like"/>
</dbReference>
<dbReference type="InterPro" id="IPR029063">
    <property type="entry name" value="SAM-dependent_MTases_sf"/>
</dbReference>
<keyword evidence="3 8" id="KW-0808">Transferase</keyword>
<dbReference type="Gene3D" id="3.40.50.150">
    <property type="entry name" value="Vaccinia Virus protein VP39"/>
    <property type="match status" value="1"/>
</dbReference>
<dbReference type="PROSITE" id="PS00092">
    <property type="entry name" value="N6_MTASE"/>
    <property type="match status" value="1"/>
</dbReference>
<dbReference type="InterPro" id="IPR002052">
    <property type="entry name" value="DNA_methylase_N6_adenine_CS"/>
</dbReference>
<dbReference type="NCBIfam" id="TIGR00536">
    <property type="entry name" value="hemK_fam"/>
    <property type="match status" value="1"/>
</dbReference>
<proteinExistence type="predicted"/>
<name>A0A846S402_9MICO</name>
<evidence type="ECO:0000256" key="4">
    <source>
        <dbReference type="ARBA" id="ARBA00022691"/>
    </source>
</evidence>
<evidence type="ECO:0000259" key="6">
    <source>
        <dbReference type="Pfam" id="PF05175"/>
    </source>
</evidence>
<dbReference type="InterPro" id="IPR019874">
    <property type="entry name" value="RF_methyltr_PrmC"/>
</dbReference>
<organism evidence="8 9">
    <name type="scientific">Brevibacterium marinum</name>
    <dbReference type="NCBI Taxonomy" id="418643"/>
    <lineage>
        <taxon>Bacteria</taxon>
        <taxon>Bacillati</taxon>
        <taxon>Actinomycetota</taxon>
        <taxon>Actinomycetes</taxon>
        <taxon>Micrococcales</taxon>
        <taxon>Brevibacteriaceae</taxon>
        <taxon>Brevibacterium</taxon>
    </lineage>
</organism>
<dbReference type="GO" id="GO:0102559">
    <property type="term" value="F:peptide chain release factor N(5)-glutamine methyltransferase activity"/>
    <property type="evidence" value="ECO:0007669"/>
    <property type="project" value="UniProtKB-EC"/>
</dbReference>
<comment type="catalytic activity">
    <reaction evidence="5">
        <text>L-glutaminyl-[peptide chain release factor] + S-adenosyl-L-methionine = N(5)-methyl-L-glutaminyl-[peptide chain release factor] + S-adenosyl-L-homocysteine + H(+)</text>
        <dbReference type="Rhea" id="RHEA:42896"/>
        <dbReference type="Rhea" id="RHEA-COMP:10271"/>
        <dbReference type="Rhea" id="RHEA-COMP:10272"/>
        <dbReference type="ChEBI" id="CHEBI:15378"/>
        <dbReference type="ChEBI" id="CHEBI:30011"/>
        <dbReference type="ChEBI" id="CHEBI:57856"/>
        <dbReference type="ChEBI" id="CHEBI:59789"/>
        <dbReference type="ChEBI" id="CHEBI:61891"/>
        <dbReference type="EC" id="2.1.1.297"/>
    </reaction>
</comment>
<dbReference type="GO" id="GO:0032259">
    <property type="term" value="P:methylation"/>
    <property type="evidence" value="ECO:0007669"/>
    <property type="project" value="UniProtKB-KW"/>
</dbReference>
<dbReference type="InterPro" id="IPR040758">
    <property type="entry name" value="PrmC_N"/>
</dbReference>
<evidence type="ECO:0000313" key="8">
    <source>
        <dbReference type="EMBL" id="NJC57728.1"/>
    </source>
</evidence>
<dbReference type="PANTHER" id="PTHR18895">
    <property type="entry name" value="HEMK METHYLTRANSFERASE"/>
    <property type="match status" value="1"/>
</dbReference>
<protein>
    <recommendedName>
        <fullName evidence="1">peptide chain release factor N(5)-glutamine methyltransferase</fullName>
        <ecNumber evidence="1">2.1.1.297</ecNumber>
    </recommendedName>
</protein>
<evidence type="ECO:0000256" key="3">
    <source>
        <dbReference type="ARBA" id="ARBA00022679"/>
    </source>
</evidence>
<evidence type="ECO:0000313" key="9">
    <source>
        <dbReference type="Proteomes" id="UP000576792"/>
    </source>
</evidence>
<dbReference type="EC" id="2.1.1.297" evidence="1"/>
<evidence type="ECO:0000256" key="5">
    <source>
        <dbReference type="ARBA" id="ARBA00048391"/>
    </source>
</evidence>
<dbReference type="SUPFAM" id="SSF53335">
    <property type="entry name" value="S-adenosyl-L-methionine-dependent methyltransferases"/>
    <property type="match status" value="1"/>
</dbReference>
<comment type="caution">
    <text evidence="8">The sequence shown here is derived from an EMBL/GenBank/DDBJ whole genome shotgun (WGS) entry which is preliminary data.</text>
</comment>
<sequence>MSTVLRGADRLLADADVPGPAPDSTALLAHAWGIDPSELARRRLLGEAVPVEVTQEFAQLVEQRRQRIPLQHLIGSAAFRHIELQVGPGVFVPRPETELLVTEVLEELDRQQNTTTPFVIDLCSGSGAIALSLAAEHPQLRIIGVERELEALAWSQKNLRRLDLGGSTVELVPGDATTFVDENPHLRGSADVVASNPPYVPDTAVPHDPEVRDHDPVAALYGGSTGLEIPGLIIVQAEKLLRPGGFFIMEHSEEQGQTVRELITSTASLRQAATFPDYTGRDRYTVAHRVGRVNP</sequence>
<feature type="domain" description="Release factor glutamine methyltransferase N-terminal" evidence="7">
    <location>
        <begin position="4"/>
        <end position="75"/>
    </location>
</feature>
<gene>
    <name evidence="8" type="ORF">BKA07_002763</name>
</gene>
<evidence type="ECO:0000256" key="1">
    <source>
        <dbReference type="ARBA" id="ARBA00012771"/>
    </source>
</evidence>
<dbReference type="CDD" id="cd02440">
    <property type="entry name" value="AdoMet_MTases"/>
    <property type="match status" value="1"/>
</dbReference>
<keyword evidence="9" id="KW-1185">Reference proteome</keyword>
<dbReference type="AlphaFoldDB" id="A0A846S402"/>
<dbReference type="InterPro" id="IPR050320">
    <property type="entry name" value="N5-glutamine_MTase"/>
</dbReference>
<evidence type="ECO:0000259" key="7">
    <source>
        <dbReference type="Pfam" id="PF17827"/>
    </source>
</evidence>
<dbReference type="InterPro" id="IPR007848">
    <property type="entry name" value="Small_mtfrase_dom"/>
</dbReference>
<dbReference type="Pfam" id="PF05175">
    <property type="entry name" value="MTS"/>
    <property type="match status" value="1"/>
</dbReference>
<feature type="domain" description="Methyltransferase small" evidence="6">
    <location>
        <begin position="106"/>
        <end position="203"/>
    </location>
</feature>
<reference evidence="8 9" key="1">
    <citation type="submission" date="2020-03" db="EMBL/GenBank/DDBJ databases">
        <title>Sequencing the genomes of 1000 actinobacteria strains.</title>
        <authorList>
            <person name="Klenk H.-P."/>
        </authorList>
    </citation>
    <scope>NUCLEOTIDE SEQUENCE [LARGE SCALE GENOMIC DNA]</scope>
    <source>
        <strain evidence="8 9">DSM 18964</strain>
    </source>
</reference>